<dbReference type="PROSITE" id="PS50975">
    <property type="entry name" value="ATP_GRASP"/>
    <property type="match status" value="1"/>
</dbReference>
<evidence type="ECO:0000256" key="2">
    <source>
        <dbReference type="ARBA" id="ARBA00022598"/>
    </source>
</evidence>
<dbReference type="SUPFAM" id="SSF56059">
    <property type="entry name" value="Glutathione synthetase ATP-binding domain-like"/>
    <property type="match status" value="1"/>
</dbReference>
<dbReference type="PANTHER" id="PTHR23132:SF23">
    <property type="entry name" value="D-ALANINE--D-ALANINE LIGASE B"/>
    <property type="match status" value="1"/>
</dbReference>
<evidence type="ECO:0000259" key="5">
    <source>
        <dbReference type="PROSITE" id="PS50975"/>
    </source>
</evidence>
<keyword evidence="2" id="KW-0436">Ligase</keyword>
<evidence type="ECO:0000256" key="3">
    <source>
        <dbReference type="ARBA" id="ARBA00023316"/>
    </source>
</evidence>
<keyword evidence="3" id="KW-0961">Cell wall biogenesis/degradation</keyword>
<protein>
    <recommendedName>
        <fullName evidence="5">ATP-grasp domain-containing protein</fullName>
    </recommendedName>
</protein>
<gene>
    <name evidence="6" type="ORF">BDV37DRAFT_263735</name>
</gene>
<comment type="similarity">
    <text evidence="1">Belongs to the D-alanine--D-alanine ligase family.</text>
</comment>
<dbReference type="GeneID" id="43668288"/>
<keyword evidence="4" id="KW-0547">Nucleotide-binding</keyword>
<dbReference type="PANTHER" id="PTHR23132">
    <property type="entry name" value="D-ALANINE--D-ALANINE LIGASE"/>
    <property type="match status" value="1"/>
</dbReference>
<dbReference type="AlphaFoldDB" id="A0A5N7CVQ3"/>
<name>A0A5N7CVQ3_9EURO</name>
<dbReference type="OrthoDB" id="2013972at2759"/>
<accession>A0A5N7CVQ3</accession>
<dbReference type="Proteomes" id="UP000325579">
    <property type="component" value="Unassembled WGS sequence"/>
</dbReference>
<evidence type="ECO:0000313" key="6">
    <source>
        <dbReference type="EMBL" id="KAE8398260.1"/>
    </source>
</evidence>
<keyword evidence="7" id="KW-1185">Reference proteome</keyword>
<dbReference type="InterPro" id="IPR011095">
    <property type="entry name" value="Dala_Dala_lig_C"/>
</dbReference>
<feature type="domain" description="ATP-grasp" evidence="5">
    <location>
        <begin position="119"/>
        <end position="351"/>
    </location>
</feature>
<dbReference type="Gene3D" id="3.40.50.20">
    <property type="match status" value="1"/>
</dbReference>
<dbReference type="Gene3D" id="3.30.470.20">
    <property type="entry name" value="ATP-grasp fold, B domain"/>
    <property type="match status" value="1"/>
</dbReference>
<organism evidence="6 7">
    <name type="scientific">Aspergillus pseudonomiae</name>
    <dbReference type="NCBI Taxonomy" id="1506151"/>
    <lineage>
        <taxon>Eukaryota</taxon>
        <taxon>Fungi</taxon>
        <taxon>Dikarya</taxon>
        <taxon>Ascomycota</taxon>
        <taxon>Pezizomycotina</taxon>
        <taxon>Eurotiomycetes</taxon>
        <taxon>Eurotiomycetidae</taxon>
        <taxon>Eurotiales</taxon>
        <taxon>Aspergillaceae</taxon>
        <taxon>Aspergillus</taxon>
        <taxon>Aspergillus subgen. Circumdati</taxon>
    </lineage>
</organism>
<evidence type="ECO:0000256" key="1">
    <source>
        <dbReference type="ARBA" id="ARBA00010871"/>
    </source>
</evidence>
<evidence type="ECO:0000256" key="4">
    <source>
        <dbReference type="PROSITE-ProRule" id="PRU00409"/>
    </source>
</evidence>
<proteinExistence type="inferred from homology"/>
<dbReference type="GO" id="GO:0005524">
    <property type="term" value="F:ATP binding"/>
    <property type="evidence" value="ECO:0007669"/>
    <property type="project" value="UniProtKB-UniRule"/>
</dbReference>
<dbReference type="RefSeq" id="XP_031935579.1">
    <property type="nucleotide sequence ID" value="XM_032083597.1"/>
</dbReference>
<evidence type="ECO:0000313" key="7">
    <source>
        <dbReference type="Proteomes" id="UP000325579"/>
    </source>
</evidence>
<dbReference type="InterPro" id="IPR016185">
    <property type="entry name" value="PreATP-grasp_dom_sf"/>
</dbReference>
<dbReference type="SUPFAM" id="SSF52440">
    <property type="entry name" value="PreATP-grasp domain"/>
    <property type="match status" value="1"/>
</dbReference>
<dbReference type="GO" id="GO:0008716">
    <property type="term" value="F:D-alanine-D-alanine ligase activity"/>
    <property type="evidence" value="ECO:0007669"/>
    <property type="project" value="InterPro"/>
</dbReference>
<dbReference type="Pfam" id="PF07478">
    <property type="entry name" value="Dala_Dala_lig_C"/>
    <property type="match status" value="1"/>
</dbReference>
<dbReference type="EMBL" id="ML736862">
    <property type="protein sequence ID" value="KAE8398260.1"/>
    <property type="molecule type" value="Genomic_DNA"/>
</dbReference>
<reference evidence="6 7" key="1">
    <citation type="submission" date="2019-04" db="EMBL/GenBank/DDBJ databases">
        <authorList>
            <consortium name="DOE Joint Genome Institute"/>
            <person name="Mondo S."/>
            <person name="Kjaerbolling I."/>
            <person name="Vesth T."/>
            <person name="Frisvad J.C."/>
            <person name="Nybo J.L."/>
            <person name="Theobald S."/>
            <person name="Kildgaard S."/>
            <person name="Isbrandt T."/>
            <person name="Kuo A."/>
            <person name="Sato A."/>
            <person name="Lyhne E.K."/>
            <person name="Kogle M.E."/>
            <person name="Wiebenga A."/>
            <person name="Kun R.S."/>
            <person name="Lubbers R.J."/>
            <person name="Makela M.R."/>
            <person name="Barry K."/>
            <person name="Chovatia M."/>
            <person name="Clum A."/>
            <person name="Daum C."/>
            <person name="Haridas S."/>
            <person name="He G."/>
            <person name="LaButti K."/>
            <person name="Lipzen A."/>
            <person name="Riley R."/>
            <person name="Salamov A."/>
            <person name="Simmons B.A."/>
            <person name="Magnuson J.K."/>
            <person name="Henrissat B."/>
            <person name="Mortensen U.H."/>
            <person name="Larsen T.O."/>
            <person name="Devries R.P."/>
            <person name="Grigoriev I.V."/>
            <person name="Machida M."/>
            <person name="Baker S.E."/>
            <person name="Andersen M.R."/>
            <person name="Cantor M.N."/>
            <person name="Hua S.X."/>
        </authorList>
    </citation>
    <scope>NUCLEOTIDE SEQUENCE [LARGE SCALE GENOMIC DNA]</scope>
    <source>
        <strain evidence="6 7">CBS 119388</strain>
    </source>
</reference>
<keyword evidence="4" id="KW-0067">ATP-binding</keyword>
<dbReference type="GO" id="GO:0046872">
    <property type="term" value="F:metal ion binding"/>
    <property type="evidence" value="ECO:0007669"/>
    <property type="project" value="InterPro"/>
</dbReference>
<dbReference type="Gene3D" id="3.30.1490.20">
    <property type="entry name" value="ATP-grasp fold, A domain"/>
    <property type="match status" value="1"/>
</dbReference>
<dbReference type="InterPro" id="IPR013815">
    <property type="entry name" value="ATP_grasp_subdomain_1"/>
</dbReference>
<dbReference type="GO" id="GO:0071555">
    <property type="term" value="P:cell wall organization"/>
    <property type="evidence" value="ECO:0007669"/>
    <property type="project" value="UniProtKB-KW"/>
</dbReference>
<sequence length="366" mass="40224">MTNRLVVALFYEIASTYRSRGYNPEDCLEFHPEETIDAIAASIESNGYEAVRVGDIQELVQRMAKGEHERWDIAFSVSEGMHGTGREAQIPGLLEAYQIPHVFSDAATLALCMDKGKTKMIFQQSGIATAPFAVVPAFWTKADCKVMDLLEMAPHCQTLHGQFPLFIKPACEGASKGIYPLSKVNNLVELEEGIQTLQTRFPRQSILIEPFLAGSEYTVSVLGTGRSSRVIGTMHLNWDGPSGPKSSDAETAPSAHSDFFHSSNKSYVGKRVVTRQESAEVQQAEDLALQAWRVLECCDIGRVDIRFGADGRPYVLEISPLPGFRPSGSALPVTALHNGMNHEMLIGKVLDSALERYPHLCAKPNV</sequence>
<dbReference type="InterPro" id="IPR011761">
    <property type="entry name" value="ATP-grasp"/>
</dbReference>